<dbReference type="OrthoDB" id="291897at2"/>
<comment type="caution">
    <text evidence="3">The sequence shown here is derived from an EMBL/GenBank/DDBJ whole genome shotgun (WGS) entry which is preliminary data.</text>
</comment>
<dbReference type="RefSeq" id="WP_088259355.1">
    <property type="nucleotide sequence ID" value="NZ_NIDE01000017.1"/>
</dbReference>
<dbReference type="EMBL" id="NIDE01000017">
    <property type="protein sequence ID" value="OWK36339.1"/>
    <property type="molecule type" value="Genomic_DNA"/>
</dbReference>
<evidence type="ECO:0000313" key="3">
    <source>
        <dbReference type="EMBL" id="OWK36339.1"/>
    </source>
</evidence>
<dbReference type="Proteomes" id="UP000214646">
    <property type="component" value="Unassembled WGS sequence"/>
</dbReference>
<accession>A0A225DGN9</accession>
<protein>
    <submittedName>
        <fullName evidence="3">Uncharacterized protein</fullName>
    </submittedName>
</protein>
<reference evidence="4" key="1">
    <citation type="submission" date="2017-06" db="EMBL/GenBank/DDBJ databases">
        <title>Genome analysis of Fimbriiglobus ruber SP5, the first member of the order Planctomycetales with confirmed chitinolytic capability.</title>
        <authorList>
            <person name="Ravin N.V."/>
            <person name="Rakitin A.L."/>
            <person name="Ivanova A.A."/>
            <person name="Beletsky A.V."/>
            <person name="Kulichevskaya I.S."/>
            <person name="Mardanov A.V."/>
            <person name="Dedysh S.N."/>
        </authorList>
    </citation>
    <scope>NUCLEOTIDE SEQUENCE [LARGE SCALE GENOMIC DNA]</scope>
    <source>
        <strain evidence="4">SP5</strain>
    </source>
</reference>
<dbReference type="SUPFAM" id="SSF57997">
    <property type="entry name" value="Tropomyosin"/>
    <property type="match status" value="1"/>
</dbReference>
<feature type="region of interest" description="Disordered" evidence="2">
    <location>
        <begin position="130"/>
        <end position="152"/>
    </location>
</feature>
<dbReference type="AlphaFoldDB" id="A0A225DGN9"/>
<evidence type="ECO:0000256" key="1">
    <source>
        <dbReference type="SAM" id="Coils"/>
    </source>
</evidence>
<sequence length="152" mass="16249">MKHHGTILAITFAAFVAAWGCGKSPNTDPVAADGNQLKALDGRVAKLEKELKAAEVARDAARKQANDSENKFKNEQVRALAVEKEREELRDGLKARTAEREALQVQMDGFRKNLKDLLGQVEAASGVLPAPTIPSPAQPAATSTLSLPPPSL</sequence>
<keyword evidence="4" id="KW-1185">Reference proteome</keyword>
<evidence type="ECO:0000313" key="4">
    <source>
        <dbReference type="Proteomes" id="UP000214646"/>
    </source>
</evidence>
<proteinExistence type="predicted"/>
<organism evidence="3 4">
    <name type="scientific">Fimbriiglobus ruber</name>
    <dbReference type="NCBI Taxonomy" id="1908690"/>
    <lineage>
        <taxon>Bacteria</taxon>
        <taxon>Pseudomonadati</taxon>
        <taxon>Planctomycetota</taxon>
        <taxon>Planctomycetia</taxon>
        <taxon>Gemmatales</taxon>
        <taxon>Gemmataceae</taxon>
        <taxon>Fimbriiglobus</taxon>
    </lineage>
</organism>
<evidence type="ECO:0000256" key="2">
    <source>
        <dbReference type="SAM" id="MobiDB-lite"/>
    </source>
</evidence>
<gene>
    <name evidence="3" type="ORF">FRUB_08902</name>
</gene>
<feature type="coiled-coil region" evidence="1">
    <location>
        <begin position="37"/>
        <end position="120"/>
    </location>
</feature>
<name>A0A225DGN9_9BACT</name>
<keyword evidence="1" id="KW-0175">Coiled coil</keyword>